<gene>
    <name evidence="1" type="ORF">D3P04_22670</name>
</gene>
<dbReference type="OrthoDB" id="7569638at2"/>
<protein>
    <submittedName>
        <fullName evidence="1">Protein EcsC</fullName>
    </submittedName>
</protein>
<organism evidence="1 2">
    <name type="scientific">Paracoccus onubensis</name>
    <dbReference type="NCBI Taxonomy" id="1675788"/>
    <lineage>
        <taxon>Bacteria</taxon>
        <taxon>Pseudomonadati</taxon>
        <taxon>Pseudomonadota</taxon>
        <taxon>Alphaproteobacteria</taxon>
        <taxon>Rhodobacterales</taxon>
        <taxon>Paracoccaceae</taxon>
        <taxon>Paracoccus</taxon>
    </lineage>
</organism>
<dbReference type="AlphaFoldDB" id="A0A418SLS4"/>
<keyword evidence="2" id="KW-1185">Reference proteome</keyword>
<dbReference type="PANTHER" id="PTHR41260">
    <property type="entry name" value="PROTEIN ECSC"/>
    <property type="match status" value="1"/>
</dbReference>
<dbReference type="InterPro" id="IPR024787">
    <property type="entry name" value="EcsC"/>
</dbReference>
<reference evidence="2" key="1">
    <citation type="submission" date="2018-09" db="EMBL/GenBank/DDBJ databases">
        <title>Acidovorax cavernicola nov. sp. isolated from Gruta de las Maravillas (Aracena, Spain).</title>
        <authorList>
            <person name="Jurado V."/>
            <person name="Gutierrez-Patricio S."/>
            <person name="Gonzalez-Pimentel J.L."/>
            <person name="Miller A.Z."/>
            <person name="Laiz L."/>
            <person name="Saiz-Jimenez C."/>
        </authorList>
    </citation>
    <scope>NUCLEOTIDE SEQUENCE [LARGE SCALE GENOMIC DNA]</scope>
    <source>
        <strain evidence="2">1011MAR3C25</strain>
    </source>
</reference>
<name>A0A418SLS4_9RHOB</name>
<dbReference type="EMBL" id="QZCG01000026">
    <property type="protein sequence ID" value="RJE81894.1"/>
    <property type="molecule type" value="Genomic_DNA"/>
</dbReference>
<sequence length="269" mass="28912">MMTKAQQVLPPIKDPDVHDQIDRLARRYTGAGGLGIELLSKVGNSADGLIQRLPAFVRVRLDGITRFALNRAFSAASGSRRYFRDRGDWFNRMATSVSGAAGGAGGFAGAMVELPVTVTLLLRAMLGIAAEHGLDPDSDEVRLECLRIFAAAGPMADDDDTDFGLLAVRLSITGQTVQGLISKVAPKLSISLGQKLAAQAAPVLGAFVGASINFAFVRYYQEMARVHFGIMRLAKETGIPQEALVEALRLSIQRIEKRETLKRTQASAS</sequence>
<proteinExistence type="predicted"/>
<accession>A0A418SLS4</accession>
<comment type="caution">
    <text evidence="1">The sequence shown here is derived from an EMBL/GenBank/DDBJ whole genome shotgun (WGS) entry which is preliminary data.</text>
</comment>
<evidence type="ECO:0000313" key="2">
    <source>
        <dbReference type="Proteomes" id="UP000284202"/>
    </source>
</evidence>
<dbReference type="PANTHER" id="PTHR41260:SF1">
    <property type="entry name" value="PROTEIN ECSC"/>
    <property type="match status" value="1"/>
</dbReference>
<dbReference type="Pfam" id="PF12787">
    <property type="entry name" value="EcsC"/>
    <property type="match status" value="1"/>
</dbReference>
<dbReference type="Proteomes" id="UP000284202">
    <property type="component" value="Unassembled WGS sequence"/>
</dbReference>
<evidence type="ECO:0000313" key="1">
    <source>
        <dbReference type="EMBL" id="RJE81894.1"/>
    </source>
</evidence>